<dbReference type="EMBL" id="MU032353">
    <property type="protein sequence ID" value="KAF3760156.1"/>
    <property type="molecule type" value="Genomic_DNA"/>
</dbReference>
<evidence type="ECO:0000313" key="9">
    <source>
        <dbReference type="Proteomes" id="UP000803844"/>
    </source>
</evidence>
<evidence type="ECO:0000256" key="5">
    <source>
        <dbReference type="PROSITE-ProRule" id="PRU00042"/>
    </source>
</evidence>
<reference evidence="8" key="1">
    <citation type="journal article" date="2020" name="Phytopathology">
        <title>Genome sequence of the chestnut blight fungus Cryphonectria parasitica EP155: A fundamental resource for an archetypical invasive plant pathogen.</title>
        <authorList>
            <person name="Crouch J.A."/>
            <person name="Dawe A."/>
            <person name="Aerts A."/>
            <person name="Barry K."/>
            <person name="Churchill A.C.L."/>
            <person name="Grimwood J."/>
            <person name="Hillman B."/>
            <person name="Milgroom M.G."/>
            <person name="Pangilinan J."/>
            <person name="Smith M."/>
            <person name="Salamov A."/>
            <person name="Schmutz J."/>
            <person name="Yadav J."/>
            <person name="Grigoriev I.V."/>
            <person name="Nuss D."/>
        </authorList>
    </citation>
    <scope>NUCLEOTIDE SEQUENCE</scope>
    <source>
        <strain evidence="8">EP155</strain>
    </source>
</reference>
<gene>
    <name evidence="8" type="ORF">M406DRAFT_75684</name>
</gene>
<dbReference type="PROSITE" id="PS00028">
    <property type="entry name" value="ZINC_FINGER_C2H2_1"/>
    <property type="match status" value="1"/>
</dbReference>
<evidence type="ECO:0000256" key="6">
    <source>
        <dbReference type="SAM" id="MobiDB-lite"/>
    </source>
</evidence>
<keyword evidence="4" id="KW-0862">Zinc</keyword>
<feature type="domain" description="C2H2-type" evidence="7">
    <location>
        <begin position="218"/>
        <end position="247"/>
    </location>
</feature>
<dbReference type="OrthoDB" id="8117402at2759"/>
<protein>
    <recommendedName>
        <fullName evidence="7">C2H2-type domain-containing protein</fullName>
    </recommendedName>
</protein>
<feature type="region of interest" description="Disordered" evidence="6">
    <location>
        <begin position="179"/>
        <end position="202"/>
    </location>
</feature>
<keyword evidence="2" id="KW-0677">Repeat</keyword>
<sequence length="476" mass="52939">MASPSPQEMMAAPRSQEQEMSPPSMCRFCHMSFNTDEDLRAHKKAKFLEEDKDESTVAVHIYCHVCDKDFMTRGAARLHYCQSAAARCQMNIEFARRLTLLDEQQGTVRVPKDFSLFLDHDSQPPPQPVWKTEAEKNPWTQPNAKGWGTADAVSNPGEISGIAYQDRLCGNRNVPDLLTGDAKNPPGERQARQITDHHDPGHPQFDADRYLNPYTQKYKCPKCGASCKTKKNLVHHLRSIKHTANMEEKTFICPVCYDRFESRFSLAAHVESLSRKCSIRDSGIYEIFLSQLTWDLIEVTGRHDEDGTPVYDVSAKAKAEYGDPKLAQQGYSQQAGRAPGSPPDTPRLTRDALVKLQQEHHGIPPGMSLSRATDRQTYLAEMDEQLSVKYPAMAPSAVGPSDPFRTQQAAAEDPSDQNAAAQGASGHRASLQQAQKTQQLPQEQDKNDCGVSLTSEALALLNIQSAGKGGLWDAWM</sequence>
<dbReference type="RefSeq" id="XP_040771135.1">
    <property type="nucleotide sequence ID" value="XM_040925888.1"/>
</dbReference>
<evidence type="ECO:0000313" key="8">
    <source>
        <dbReference type="EMBL" id="KAF3760156.1"/>
    </source>
</evidence>
<dbReference type="SMART" id="SM00355">
    <property type="entry name" value="ZnF_C2H2"/>
    <property type="match status" value="3"/>
</dbReference>
<organism evidence="8 9">
    <name type="scientific">Cryphonectria parasitica (strain ATCC 38755 / EP155)</name>
    <dbReference type="NCBI Taxonomy" id="660469"/>
    <lineage>
        <taxon>Eukaryota</taxon>
        <taxon>Fungi</taxon>
        <taxon>Dikarya</taxon>
        <taxon>Ascomycota</taxon>
        <taxon>Pezizomycotina</taxon>
        <taxon>Sordariomycetes</taxon>
        <taxon>Sordariomycetidae</taxon>
        <taxon>Diaporthales</taxon>
        <taxon>Cryphonectriaceae</taxon>
        <taxon>Cryphonectria-Endothia species complex</taxon>
        <taxon>Cryphonectria</taxon>
    </lineage>
</organism>
<dbReference type="GO" id="GO:0000977">
    <property type="term" value="F:RNA polymerase II transcription regulatory region sequence-specific DNA binding"/>
    <property type="evidence" value="ECO:0007669"/>
    <property type="project" value="TreeGrafter"/>
</dbReference>
<comment type="caution">
    <text evidence="8">The sequence shown here is derived from an EMBL/GenBank/DDBJ whole genome shotgun (WGS) entry which is preliminary data.</text>
</comment>
<dbReference type="GO" id="GO:0005634">
    <property type="term" value="C:nucleus"/>
    <property type="evidence" value="ECO:0007669"/>
    <property type="project" value="TreeGrafter"/>
</dbReference>
<accession>A0A9P4XSK6</accession>
<feature type="region of interest" description="Disordered" evidence="6">
    <location>
        <begin position="393"/>
        <end position="448"/>
    </location>
</feature>
<dbReference type="PROSITE" id="PS50157">
    <property type="entry name" value="ZINC_FINGER_C2H2_2"/>
    <property type="match status" value="1"/>
</dbReference>
<name>A0A9P4XSK6_CRYP1</name>
<dbReference type="GeneID" id="63843017"/>
<dbReference type="Proteomes" id="UP000803844">
    <property type="component" value="Unassembled WGS sequence"/>
</dbReference>
<dbReference type="SUPFAM" id="SSF57667">
    <property type="entry name" value="beta-beta-alpha zinc fingers"/>
    <property type="match status" value="1"/>
</dbReference>
<proteinExistence type="predicted"/>
<keyword evidence="9" id="KW-1185">Reference proteome</keyword>
<feature type="region of interest" description="Disordered" evidence="6">
    <location>
        <begin position="1"/>
        <end position="22"/>
    </location>
</feature>
<keyword evidence="1" id="KW-0479">Metal-binding</keyword>
<evidence type="ECO:0000256" key="4">
    <source>
        <dbReference type="ARBA" id="ARBA00022833"/>
    </source>
</evidence>
<feature type="compositionally biased region" description="Basic and acidic residues" evidence="6">
    <location>
        <begin position="189"/>
        <end position="202"/>
    </location>
</feature>
<dbReference type="GO" id="GO:0000981">
    <property type="term" value="F:DNA-binding transcription factor activity, RNA polymerase II-specific"/>
    <property type="evidence" value="ECO:0007669"/>
    <property type="project" value="TreeGrafter"/>
</dbReference>
<dbReference type="InterPro" id="IPR036236">
    <property type="entry name" value="Znf_C2H2_sf"/>
</dbReference>
<evidence type="ECO:0000256" key="1">
    <source>
        <dbReference type="ARBA" id="ARBA00022723"/>
    </source>
</evidence>
<dbReference type="GO" id="GO:0008270">
    <property type="term" value="F:zinc ion binding"/>
    <property type="evidence" value="ECO:0007669"/>
    <property type="project" value="UniProtKB-KW"/>
</dbReference>
<feature type="region of interest" description="Disordered" evidence="6">
    <location>
        <begin position="329"/>
        <end position="348"/>
    </location>
</feature>
<dbReference type="PANTHER" id="PTHR24409:SF295">
    <property type="entry name" value="AZ2-RELATED"/>
    <property type="match status" value="1"/>
</dbReference>
<dbReference type="Gene3D" id="3.30.160.60">
    <property type="entry name" value="Classic Zinc Finger"/>
    <property type="match status" value="1"/>
</dbReference>
<dbReference type="InterPro" id="IPR013087">
    <property type="entry name" value="Znf_C2H2_type"/>
</dbReference>
<evidence type="ECO:0000256" key="2">
    <source>
        <dbReference type="ARBA" id="ARBA00022737"/>
    </source>
</evidence>
<evidence type="ECO:0000259" key="7">
    <source>
        <dbReference type="PROSITE" id="PS50157"/>
    </source>
</evidence>
<evidence type="ECO:0000256" key="3">
    <source>
        <dbReference type="ARBA" id="ARBA00022771"/>
    </source>
</evidence>
<dbReference type="AlphaFoldDB" id="A0A9P4XSK6"/>
<keyword evidence="3 5" id="KW-0863">Zinc-finger</keyword>
<dbReference type="PANTHER" id="PTHR24409">
    <property type="entry name" value="ZINC FINGER PROTEIN 142"/>
    <property type="match status" value="1"/>
</dbReference>
<dbReference type="Pfam" id="PF00096">
    <property type="entry name" value="zf-C2H2"/>
    <property type="match status" value="1"/>
</dbReference>
<feature type="compositionally biased region" description="Low complexity" evidence="6">
    <location>
        <begin position="432"/>
        <end position="442"/>
    </location>
</feature>